<dbReference type="Gene3D" id="3.40.50.2300">
    <property type="match status" value="1"/>
</dbReference>
<dbReference type="Gene3D" id="2.40.50.1020">
    <property type="entry name" value="LytTr DNA-binding domain"/>
    <property type="match status" value="1"/>
</dbReference>
<keyword evidence="6" id="KW-1185">Reference proteome</keyword>
<dbReference type="EMBL" id="QKZR01000001">
    <property type="protein sequence ID" value="PZX43219.1"/>
    <property type="molecule type" value="Genomic_DNA"/>
</dbReference>
<dbReference type="InterPro" id="IPR039420">
    <property type="entry name" value="WalR-like"/>
</dbReference>
<organism evidence="5 6">
    <name type="scientific">Nonlabens dokdonensis</name>
    <dbReference type="NCBI Taxonomy" id="328515"/>
    <lineage>
        <taxon>Bacteria</taxon>
        <taxon>Pseudomonadati</taxon>
        <taxon>Bacteroidota</taxon>
        <taxon>Flavobacteriia</taxon>
        <taxon>Flavobacteriales</taxon>
        <taxon>Flavobacteriaceae</taxon>
        <taxon>Nonlabens</taxon>
    </lineage>
</organism>
<evidence type="ECO:0000259" key="3">
    <source>
        <dbReference type="PROSITE" id="PS50110"/>
    </source>
</evidence>
<evidence type="ECO:0000313" key="6">
    <source>
        <dbReference type="Proteomes" id="UP000248584"/>
    </source>
</evidence>
<evidence type="ECO:0000259" key="4">
    <source>
        <dbReference type="PROSITE" id="PS50930"/>
    </source>
</evidence>
<dbReference type="SMART" id="SM00448">
    <property type="entry name" value="REC"/>
    <property type="match status" value="1"/>
</dbReference>
<keyword evidence="2" id="KW-0597">Phosphoprotein</keyword>
<dbReference type="PANTHER" id="PTHR48111">
    <property type="entry name" value="REGULATOR OF RPOS"/>
    <property type="match status" value="1"/>
</dbReference>
<dbReference type="InterPro" id="IPR011006">
    <property type="entry name" value="CheY-like_superfamily"/>
</dbReference>
<dbReference type="SUPFAM" id="SSF52172">
    <property type="entry name" value="CheY-like"/>
    <property type="match status" value="1"/>
</dbReference>
<accession>A0ABX5PZL1</accession>
<evidence type="ECO:0000313" key="5">
    <source>
        <dbReference type="EMBL" id="PZX43219.1"/>
    </source>
</evidence>
<name>A0ABX5PZL1_9FLAO</name>
<evidence type="ECO:0000256" key="1">
    <source>
        <dbReference type="ARBA" id="ARBA00023125"/>
    </source>
</evidence>
<feature type="domain" description="Response regulatory" evidence="3">
    <location>
        <begin position="2"/>
        <end position="117"/>
    </location>
</feature>
<dbReference type="Pfam" id="PF04397">
    <property type="entry name" value="LytTR"/>
    <property type="match status" value="1"/>
</dbReference>
<feature type="domain" description="HTH LytTR-type" evidence="4">
    <location>
        <begin position="144"/>
        <end position="235"/>
    </location>
</feature>
<dbReference type="PANTHER" id="PTHR48111:SF69">
    <property type="entry name" value="RESPONSE REGULATOR RECEIVER"/>
    <property type="match status" value="1"/>
</dbReference>
<dbReference type="PROSITE" id="PS50110">
    <property type="entry name" value="RESPONSE_REGULATORY"/>
    <property type="match status" value="1"/>
</dbReference>
<feature type="modified residue" description="4-aspartylphosphate" evidence="2">
    <location>
        <position position="54"/>
    </location>
</feature>
<reference evidence="5 6" key="1">
    <citation type="submission" date="2018-06" db="EMBL/GenBank/DDBJ databases">
        <title>Genomic Encyclopedia of Archaeal and Bacterial Type Strains, Phase II (KMG-II): from individual species to whole genera.</title>
        <authorList>
            <person name="Goeker M."/>
        </authorList>
    </citation>
    <scope>NUCLEOTIDE SEQUENCE [LARGE SCALE GENOMIC DNA]</scope>
    <source>
        <strain evidence="5 6">DSM 17205</strain>
    </source>
</reference>
<gene>
    <name evidence="5" type="ORF">LX97_00219</name>
</gene>
<dbReference type="Proteomes" id="UP000248584">
    <property type="component" value="Unassembled WGS sequence"/>
</dbReference>
<keyword evidence="1" id="KW-0238">DNA-binding</keyword>
<dbReference type="PROSITE" id="PS50930">
    <property type="entry name" value="HTH_LYTTR"/>
    <property type="match status" value="1"/>
</dbReference>
<dbReference type="RefSeq" id="WP_015361021.1">
    <property type="nucleotide sequence ID" value="NZ_QKZR01000001.1"/>
</dbReference>
<sequence length="249" mass="28409">MKAIIIDDEPKARQVLQILLEENCPEIELLSTAEDLLSGIDLIKSQQPDVVFLDIEMPEHSGLKIMELMDGYPIDFQIIFTTAYSEYAIQAFELSAIDYLLKPLRPEKLKLAVQKAIDSHGNNQINERLTELRKSLKDSNFKKIGLPYANGIKFVDFSDIITLKASGMYTEIETENDGKVVVSKPLKHFVELLEKFHTFYRSHRSYVVNLSHLKEYVKKSGGFIIMDNGAEIPIANDKKEEFLTIVQNI</sequence>
<proteinExistence type="predicted"/>
<evidence type="ECO:0000256" key="2">
    <source>
        <dbReference type="PROSITE-ProRule" id="PRU00169"/>
    </source>
</evidence>
<protein>
    <submittedName>
        <fullName evidence="5">LytTR family two component transcriptional regulator</fullName>
    </submittedName>
</protein>
<dbReference type="Pfam" id="PF00072">
    <property type="entry name" value="Response_reg"/>
    <property type="match status" value="1"/>
</dbReference>
<dbReference type="SMART" id="SM00850">
    <property type="entry name" value="LytTR"/>
    <property type="match status" value="1"/>
</dbReference>
<comment type="caution">
    <text evidence="5">The sequence shown here is derived from an EMBL/GenBank/DDBJ whole genome shotgun (WGS) entry which is preliminary data.</text>
</comment>
<dbReference type="InterPro" id="IPR001789">
    <property type="entry name" value="Sig_transdc_resp-reg_receiver"/>
</dbReference>
<dbReference type="InterPro" id="IPR007492">
    <property type="entry name" value="LytTR_DNA-bd_dom"/>
</dbReference>